<dbReference type="CDD" id="cd08357">
    <property type="entry name" value="VOC_like"/>
    <property type="match status" value="1"/>
</dbReference>
<dbReference type="AlphaFoldDB" id="A0AA52H9K8"/>
<dbReference type="InterPro" id="IPR037523">
    <property type="entry name" value="VOC_core"/>
</dbReference>
<dbReference type="PANTHER" id="PTHR39434">
    <property type="match status" value="1"/>
</dbReference>
<dbReference type="KEGG" id="tmk:QGN29_09515"/>
<evidence type="ECO:0000259" key="1">
    <source>
        <dbReference type="PROSITE" id="PS51819"/>
    </source>
</evidence>
<proteinExistence type="predicted"/>
<reference evidence="2" key="1">
    <citation type="submission" date="2023-04" db="EMBL/GenBank/DDBJ databases">
        <title>Complete genome sequence of Temperatibacter marinus.</title>
        <authorList>
            <person name="Rong J.-C."/>
            <person name="Yi M.-L."/>
            <person name="Zhao Q."/>
        </authorList>
    </citation>
    <scope>NUCLEOTIDE SEQUENCE</scope>
    <source>
        <strain evidence="2">NBRC 110045</strain>
    </source>
</reference>
<name>A0AA52H9K8_9PROT</name>
<organism evidence="2 3">
    <name type="scientific">Temperatibacter marinus</name>
    <dbReference type="NCBI Taxonomy" id="1456591"/>
    <lineage>
        <taxon>Bacteria</taxon>
        <taxon>Pseudomonadati</taxon>
        <taxon>Pseudomonadota</taxon>
        <taxon>Alphaproteobacteria</taxon>
        <taxon>Kordiimonadales</taxon>
        <taxon>Temperatibacteraceae</taxon>
        <taxon>Temperatibacter</taxon>
    </lineage>
</organism>
<dbReference type="EMBL" id="CP123872">
    <property type="protein sequence ID" value="WND01790.1"/>
    <property type="molecule type" value="Genomic_DNA"/>
</dbReference>
<dbReference type="Pfam" id="PF00903">
    <property type="entry name" value="Glyoxalase"/>
    <property type="match status" value="1"/>
</dbReference>
<dbReference type="SUPFAM" id="SSF54593">
    <property type="entry name" value="Glyoxalase/Bleomycin resistance protein/Dihydroxybiphenyl dioxygenase"/>
    <property type="match status" value="1"/>
</dbReference>
<keyword evidence="3" id="KW-1185">Reference proteome</keyword>
<dbReference type="Proteomes" id="UP001268683">
    <property type="component" value="Chromosome"/>
</dbReference>
<dbReference type="PANTHER" id="PTHR39434:SF1">
    <property type="entry name" value="VOC DOMAIN-CONTAINING PROTEIN"/>
    <property type="match status" value="1"/>
</dbReference>
<dbReference type="InterPro" id="IPR004360">
    <property type="entry name" value="Glyas_Fos-R_dOase_dom"/>
</dbReference>
<gene>
    <name evidence="2" type="ORF">QGN29_09515</name>
</gene>
<feature type="domain" description="VOC" evidence="1">
    <location>
        <begin position="6"/>
        <end position="131"/>
    </location>
</feature>
<dbReference type="Gene3D" id="3.10.180.10">
    <property type="entry name" value="2,3-Dihydroxybiphenyl 1,2-Dioxygenase, domain 1"/>
    <property type="match status" value="1"/>
</dbReference>
<accession>A0AA52H9K8</accession>
<dbReference type="InterPro" id="IPR029068">
    <property type="entry name" value="Glyas_Bleomycin-R_OHBP_Dase"/>
</dbReference>
<dbReference type="PROSITE" id="PS51819">
    <property type="entry name" value="VOC"/>
    <property type="match status" value="1"/>
</dbReference>
<evidence type="ECO:0000313" key="3">
    <source>
        <dbReference type="Proteomes" id="UP001268683"/>
    </source>
</evidence>
<protein>
    <submittedName>
        <fullName evidence="2">VOC family protein</fullName>
    </submittedName>
</protein>
<evidence type="ECO:0000313" key="2">
    <source>
        <dbReference type="EMBL" id="WND01790.1"/>
    </source>
</evidence>
<sequence length="140" mass="15922">MMPPPSLFHLAVPVDSLEEARGFYGDLLGLEEGRSSETWIDYNFYGHQFVVHLGSPLIEPDINGVDGDSVPSFHYGAILMWDEWQALAQRLETAQIKFIIEPKIRFQGQPGEQATMFFKDPAGNALEFKSFRDRNQIFAK</sequence>